<gene>
    <name evidence="1" type="ordered locus">Caci_4791</name>
</gene>
<organism evidence="1 2">
    <name type="scientific">Catenulispora acidiphila (strain DSM 44928 / JCM 14897 / NBRC 102108 / NRRL B-24433 / ID139908)</name>
    <dbReference type="NCBI Taxonomy" id="479433"/>
    <lineage>
        <taxon>Bacteria</taxon>
        <taxon>Bacillati</taxon>
        <taxon>Actinomycetota</taxon>
        <taxon>Actinomycetes</taxon>
        <taxon>Catenulisporales</taxon>
        <taxon>Catenulisporaceae</taxon>
        <taxon>Catenulispora</taxon>
    </lineage>
</organism>
<evidence type="ECO:0000313" key="2">
    <source>
        <dbReference type="Proteomes" id="UP000000851"/>
    </source>
</evidence>
<proteinExistence type="predicted"/>
<dbReference type="InterPro" id="IPR049777">
    <property type="entry name" value="SCO2524-like"/>
</dbReference>
<dbReference type="eggNOG" id="ENOG502Z94V">
    <property type="taxonomic scope" value="Bacteria"/>
</dbReference>
<sequence>MRIQPRKQILDIWRSMLAECYSGQKWSWGGRVESNAISDAEQLLCLLYPITQIETFAVHDPDKTQQDVLRALRPLGEATRIPRVLVDVALEYFEKHTDGRGEPNFAAGSYLRAMSPETPLPEDAILLQLEVVDGYSMSITLCLTLMVFANDRLEREAQPKQREKLVDLNEKASRRLTAAMVGLLRSFVVNSVGSDSDQGRAILGMLRQGDTTDAELQQGLKTRFDRLRNQLKTDVRLGVADESKPDEDQLFECGWTWGIAKDARKIVEYAADYDMSSRPGYAMARPWLYFTVSALDGIVDLTSRRIRALNILTTEQRALSEALGLRWDLTQRYWSAVARFDDEQWPLADIPWRTSDGEESDYYSLLVVSVLIQDLINRTANDADLIKAVGIIQELARRGRITSRMTEDDPAATLHYPGVRQGLVGSEEAVGSHLALYTADYSPLIIKRSLQAAQLTDNVEAREALMAVAEAAMDHLDDRRLTRDGESVELWDDLSHLPGLETYAFERPSWYLTERVVEALVATATAFEQEPPRSSRMYDHLLRLLNEADHVYNQELMRSNVDDRSTLRERLEEIGQLIKRARELRNRRTSTAIALSERALRLLDALEEADLDAGRSR</sequence>
<reference evidence="1 2" key="1">
    <citation type="journal article" date="2009" name="Stand. Genomic Sci.">
        <title>Complete genome sequence of Catenulispora acidiphila type strain (ID 139908).</title>
        <authorList>
            <person name="Copeland A."/>
            <person name="Lapidus A."/>
            <person name="Glavina Del Rio T."/>
            <person name="Nolan M."/>
            <person name="Lucas S."/>
            <person name="Chen F."/>
            <person name="Tice H."/>
            <person name="Cheng J.F."/>
            <person name="Bruce D."/>
            <person name="Goodwin L."/>
            <person name="Pitluck S."/>
            <person name="Mikhailova N."/>
            <person name="Pati A."/>
            <person name="Ivanova N."/>
            <person name="Mavromatis K."/>
            <person name="Chen A."/>
            <person name="Palaniappan K."/>
            <person name="Chain P."/>
            <person name="Land M."/>
            <person name="Hauser L."/>
            <person name="Chang Y.J."/>
            <person name="Jeffries C.D."/>
            <person name="Chertkov O."/>
            <person name="Brettin T."/>
            <person name="Detter J.C."/>
            <person name="Han C."/>
            <person name="Ali Z."/>
            <person name="Tindall B.J."/>
            <person name="Goker M."/>
            <person name="Bristow J."/>
            <person name="Eisen J.A."/>
            <person name="Markowitz V."/>
            <person name="Hugenholtz P."/>
            <person name="Kyrpides N.C."/>
            <person name="Klenk H.P."/>
        </authorList>
    </citation>
    <scope>NUCLEOTIDE SEQUENCE [LARGE SCALE GENOMIC DNA]</scope>
    <source>
        <strain evidence="2">DSM 44928 / JCM 14897 / NBRC 102108 / NRRL B-24433 / ID139908</strain>
    </source>
</reference>
<dbReference type="AlphaFoldDB" id="C7Q1C3"/>
<dbReference type="InParanoid" id="C7Q1C3"/>
<dbReference type="EMBL" id="CP001700">
    <property type="protein sequence ID" value="ACU73652.1"/>
    <property type="molecule type" value="Genomic_DNA"/>
</dbReference>
<dbReference type="RefSeq" id="WP_015793381.1">
    <property type="nucleotide sequence ID" value="NC_013131.1"/>
</dbReference>
<dbReference type="KEGG" id="cai:Caci_4791"/>
<dbReference type="Proteomes" id="UP000000851">
    <property type="component" value="Chromosome"/>
</dbReference>
<protein>
    <submittedName>
        <fullName evidence="1">Uncharacterized protein</fullName>
    </submittedName>
</protein>
<dbReference type="STRING" id="479433.Caci_4791"/>
<accession>C7Q1C3</accession>
<evidence type="ECO:0000313" key="1">
    <source>
        <dbReference type="EMBL" id="ACU73652.1"/>
    </source>
</evidence>
<name>C7Q1C3_CATAD</name>
<dbReference type="NCBIfam" id="NF040567">
    <property type="entry name" value="SCO2524_fam"/>
    <property type="match status" value="1"/>
</dbReference>
<keyword evidence="2" id="KW-1185">Reference proteome</keyword>
<dbReference type="OrthoDB" id="3311648at2"/>
<dbReference type="HOGENOM" id="CLU_031194_0_0_11"/>